<dbReference type="Proteomes" id="UP000230605">
    <property type="component" value="Chromosome 8"/>
</dbReference>
<sequence>MAQASPAEAASFTDNDAGNLKENQTPTRDATTSHEPQKALLRALPAQAQDLAPCGNPRPEKAIREPQSSVSQSCTDRLERGPPFTKQEVEELHSRVLEEADRANQNMQETLAKDEEWYATDEAEFRQQRAEIKQLVVVLEKEQGRLEERLAV</sequence>
<name>A0A2G5HTS7_CERBT</name>
<feature type="compositionally biased region" description="Polar residues" evidence="2">
    <location>
        <begin position="12"/>
        <end position="30"/>
    </location>
</feature>
<organism evidence="3 5">
    <name type="scientific">Cercospora beticola</name>
    <name type="common">Sugarbeet leaf spot fungus</name>
    <dbReference type="NCBI Taxonomy" id="122368"/>
    <lineage>
        <taxon>Eukaryota</taxon>
        <taxon>Fungi</taxon>
        <taxon>Dikarya</taxon>
        <taxon>Ascomycota</taxon>
        <taxon>Pezizomycotina</taxon>
        <taxon>Dothideomycetes</taxon>
        <taxon>Dothideomycetidae</taxon>
        <taxon>Mycosphaerellales</taxon>
        <taxon>Mycosphaerellaceae</taxon>
        <taxon>Cercospora</taxon>
    </lineage>
</organism>
<keyword evidence="1" id="KW-0175">Coiled coil</keyword>
<proteinExistence type="predicted"/>
<reference evidence="3 5" key="1">
    <citation type="submission" date="2015-10" db="EMBL/GenBank/DDBJ databases">
        <title>The cercosporin biosynthetic gene cluster was horizontally transferred to several fungal lineages and shown to be expanded in Cercospora beticola based on microsynteny with recipient genomes.</title>
        <authorList>
            <person name="De Jonge R."/>
            <person name="Ebert M.K."/>
            <person name="Suttle J.C."/>
            <person name="Jurick Ii W.M."/>
            <person name="Secor G.A."/>
            <person name="Thomma B.P."/>
            <person name="Van De Peer Y."/>
            <person name="Bolton M.D."/>
        </authorList>
    </citation>
    <scope>NUCLEOTIDE SEQUENCE [LARGE SCALE GENOMIC DNA]</scope>
    <source>
        <strain evidence="3 5">09-40</strain>
    </source>
</reference>
<evidence type="ECO:0000313" key="4">
    <source>
        <dbReference type="EMBL" id="WPB06738.1"/>
    </source>
</evidence>
<accession>A0A2G5HTS7</accession>
<dbReference type="Proteomes" id="UP001302367">
    <property type="component" value="Chromosome 8"/>
</dbReference>
<feature type="region of interest" description="Disordered" evidence="2">
    <location>
        <begin position="1"/>
        <end position="85"/>
    </location>
</feature>
<protein>
    <submittedName>
        <fullName evidence="3">Uncharacterized protein</fullName>
    </submittedName>
</protein>
<feature type="compositionally biased region" description="Polar residues" evidence="2">
    <location>
        <begin position="66"/>
        <end position="75"/>
    </location>
</feature>
<feature type="coiled-coil region" evidence="1">
    <location>
        <begin position="86"/>
        <end position="149"/>
    </location>
</feature>
<dbReference type="OrthoDB" id="10611811at2759"/>
<evidence type="ECO:0000313" key="3">
    <source>
        <dbReference type="EMBL" id="PIA95941.1"/>
    </source>
</evidence>
<gene>
    <name evidence="3" type="ORF">CB0940_10042</name>
    <name evidence="4" type="ORF">RHO25_011398</name>
</gene>
<evidence type="ECO:0000256" key="1">
    <source>
        <dbReference type="SAM" id="Coils"/>
    </source>
</evidence>
<dbReference type="EMBL" id="CP134191">
    <property type="protein sequence ID" value="WPB06738.1"/>
    <property type="molecule type" value="Genomic_DNA"/>
</dbReference>
<evidence type="ECO:0000313" key="6">
    <source>
        <dbReference type="Proteomes" id="UP001302367"/>
    </source>
</evidence>
<evidence type="ECO:0000313" key="5">
    <source>
        <dbReference type="Proteomes" id="UP000230605"/>
    </source>
</evidence>
<keyword evidence="6" id="KW-1185">Reference proteome</keyword>
<dbReference type="EMBL" id="LKMD01000103">
    <property type="protein sequence ID" value="PIA95941.1"/>
    <property type="molecule type" value="Genomic_DNA"/>
</dbReference>
<reference evidence="4 6" key="2">
    <citation type="submission" date="2023-09" db="EMBL/GenBank/DDBJ databases">
        <title>Complete-Gapless Cercospora beticola genome.</title>
        <authorList>
            <person name="Wyatt N.A."/>
            <person name="Spanner R.E."/>
            <person name="Bolton M.D."/>
        </authorList>
    </citation>
    <scope>NUCLEOTIDE SEQUENCE [LARGE SCALE GENOMIC DNA]</scope>
    <source>
        <strain evidence="4">Cb09-40</strain>
    </source>
</reference>
<dbReference type="AlphaFoldDB" id="A0A2G5HTS7"/>
<evidence type="ECO:0000256" key="2">
    <source>
        <dbReference type="SAM" id="MobiDB-lite"/>
    </source>
</evidence>